<name>A0A533I3Q8_PARDE</name>
<evidence type="ECO:0000259" key="5">
    <source>
        <dbReference type="Pfam" id="PF00171"/>
    </source>
</evidence>
<dbReference type="FunFam" id="3.40.605.10:FF:000007">
    <property type="entry name" value="NAD/NADP-dependent betaine aldehyde dehydrogenase"/>
    <property type="match status" value="1"/>
</dbReference>
<dbReference type="Gene3D" id="3.40.309.10">
    <property type="entry name" value="Aldehyde Dehydrogenase, Chain A, domain 2"/>
    <property type="match status" value="1"/>
</dbReference>
<sequence length="486" mass="51310">MKIQQSLWFDPTMIFIGGQWQRPGNPDTIPVENPSTGEAIGAIGQGTADDVGKAVVAAEQALEGEWGRTPAFERGRILTRLSKLVLDRAEELAFLESTDVGKPMKQARNDSIALARYLEYYGGAADKLHGTTIPYQDGFTVYTLREPHGVTAHIIPWNYPMQILGRSVGAALAMGNACVLKPAEDASLSSLAFAALASEAGLPAGALNVVTGYGAEVGAALSTHPGVDHVSFTGSVMTGRHIQEAAAKNVVPVTLELGGKSPHIVFDDVDLEATLPTLVGACVQGAGQTCSAASRVLVQRGIYDQVRERMAAVYAGLTVGPAPENRDLGPLVSGKQKKIVADYIALGKQDLTVAAEGTILPEAPAGGHYVAPILFADVPPDHRLAQEEIFGPVQVLIPFEDEAEALRIANGTDYGLVAGLWTRDGARQMRMARKLNVGQVFINNYGAGGGIELPFGGTGKSGHGREKGFEALYGFSRLKTVTAHHG</sequence>
<evidence type="ECO:0000256" key="2">
    <source>
        <dbReference type="ARBA" id="ARBA00023002"/>
    </source>
</evidence>
<keyword evidence="2 4" id="KW-0560">Oxidoreductase</keyword>
<comment type="similarity">
    <text evidence="1 4">Belongs to the aldehyde dehydrogenase family.</text>
</comment>
<gene>
    <name evidence="6" type="ORF">DI616_16550</name>
</gene>
<dbReference type="InterPro" id="IPR016163">
    <property type="entry name" value="Ald_DH_C"/>
</dbReference>
<evidence type="ECO:0000313" key="7">
    <source>
        <dbReference type="Proteomes" id="UP000315344"/>
    </source>
</evidence>
<feature type="domain" description="Aldehyde dehydrogenase" evidence="5">
    <location>
        <begin position="22"/>
        <end position="481"/>
    </location>
</feature>
<reference evidence="6 7" key="1">
    <citation type="journal article" date="2017" name="Nat. Commun.">
        <title>In situ click chemistry generation of cyclooxygenase-2 inhibitors.</title>
        <authorList>
            <person name="Bhardwaj A."/>
            <person name="Kaur J."/>
            <person name="Wuest M."/>
            <person name="Wuest F."/>
        </authorList>
    </citation>
    <scope>NUCLEOTIDE SEQUENCE [LARGE SCALE GENOMIC DNA]</scope>
    <source>
        <strain evidence="6">S2_012_000_R3_94</strain>
    </source>
</reference>
<comment type="caution">
    <text evidence="6">The sequence shown here is derived from an EMBL/GenBank/DDBJ whole genome shotgun (WGS) entry which is preliminary data.</text>
</comment>
<evidence type="ECO:0000256" key="3">
    <source>
        <dbReference type="PROSITE-ProRule" id="PRU10007"/>
    </source>
</evidence>
<evidence type="ECO:0000313" key="6">
    <source>
        <dbReference type="EMBL" id="TKW64984.1"/>
    </source>
</evidence>
<feature type="active site" evidence="3">
    <location>
        <position position="256"/>
    </location>
</feature>
<organism evidence="6 7">
    <name type="scientific">Paracoccus denitrificans</name>
    <dbReference type="NCBI Taxonomy" id="266"/>
    <lineage>
        <taxon>Bacteria</taxon>
        <taxon>Pseudomonadati</taxon>
        <taxon>Pseudomonadota</taxon>
        <taxon>Alphaproteobacteria</taxon>
        <taxon>Rhodobacterales</taxon>
        <taxon>Paracoccaceae</taxon>
        <taxon>Paracoccus</taxon>
    </lineage>
</organism>
<dbReference type="Gene3D" id="3.40.605.10">
    <property type="entry name" value="Aldehyde Dehydrogenase, Chain A, domain 1"/>
    <property type="match status" value="1"/>
</dbReference>
<dbReference type="InterPro" id="IPR016162">
    <property type="entry name" value="Ald_DH_N"/>
</dbReference>
<dbReference type="PANTHER" id="PTHR11699">
    <property type="entry name" value="ALDEHYDE DEHYDROGENASE-RELATED"/>
    <property type="match status" value="1"/>
</dbReference>
<accession>A0A533I3Q8</accession>
<dbReference type="AlphaFoldDB" id="A0A533I3Q8"/>
<dbReference type="InterPro" id="IPR016161">
    <property type="entry name" value="Ald_DH/histidinol_DH"/>
</dbReference>
<dbReference type="SUPFAM" id="SSF53720">
    <property type="entry name" value="ALDH-like"/>
    <property type="match status" value="1"/>
</dbReference>
<dbReference type="PROSITE" id="PS00687">
    <property type="entry name" value="ALDEHYDE_DEHYDR_GLU"/>
    <property type="match status" value="1"/>
</dbReference>
<evidence type="ECO:0000256" key="4">
    <source>
        <dbReference type="RuleBase" id="RU003345"/>
    </source>
</evidence>
<dbReference type="EMBL" id="VAFL01000017">
    <property type="protein sequence ID" value="TKW64984.1"/>
    <property type="molecule type" value="Genomic_DNA"/>
</dbReference>
<evidence type="ECO:0000256" key="1">
    <source>
        <dbReference type="ARBA" id="ARBA00009986"/>
    </source>
</evidence>
<dbReference type="InterPro" id="IPR015590">
    <property type="entry name" value="Aldehyde_DH_dom"/>
</dbReference>
<dbReference type="InterPro" id="IPR029510">
    <property type="entry name" value="Ald_DH_CS_GLU"/>
</dbReference>
<proteinExistence type="inferred from homology"/>
<protein>
    <submittedName>
        <fullName evidence="6">Aldehyde dehydrogenase family protein</fullName>
    </submittedName>
</protein>
<dbReference type="GO" id="GO:0016620">
    <property type="term" value="F:oxidoreductase activity, acting on the aldehyde or oxo group of donors, NAD or NADP as acceptor"/>
    <property type="evidence" value="ECO:0007669"/>
    <property type="project" value="InterPro"/>
</dbReference>
<dbReference type="Pfam" id="PF00171">
    <property type="entry name" value="Aldedh"/>
    <property type="match status" value="1"/>
</dbReference>
<dbReference type="Proteomes" id="UP000315344">
    <property type="component" value="Unassembled WGS sequence"/>
</dbReference>
<dbReference type="CDD" id="cd07109">
    <property type="entry name" value="ALDH_AAS00426"/>
    <property type="match status" value="1"/>
</dbReference>